<organism evidence="2 3">
    <name type="scientific">Pseudomonas chlororaphis</name>
    <dbReference type="NCBI Taxonomy" id="587753"/>
    <lineage>
        <taxon>Bacteria</taxon>
        <taxon>Pseudomonadati</taxon>
        <taxon>Pseudomonadota</taxon>
        <taxon>Gammaproteobacteria</taxon>
        <taxon>Pseudomonadales</taxon>
        <taxon>Pseudomonadaceae</taxon>
        <taxon>Pseudomonas</taxon>
    </lineage>
</organism>
<sequence>MPVRDVVTRSSCHSRGYFPSLKNGHSVEWESQLEGGFFRLLELSPSVRSYEVQPSRERISVGESIVEYIPDIRVFLEDGREWWFEVKPEKRLLIRKVKQKMAAAELHFAATNRNFSIVTEALIWSSPLASNLQKILYHRRGPWLSPSHQAEVCSKLNKYKPRFFGEVVSIFGEMDAWSLLGLGIVGVDLEQTLTQGSEVFLSGGHRHANLFT</sequence>
<name>A0A3G7THJ6_9PSED</name>
<dbReference type="EMBL" id="CP027753">
    <property type="protein sequence ID" value="AZE45716.1"/>
    <property type="molecule type" value="Genomic_DNA"/>
</dbReference>
<evidence type="ECO:0000313" key="3">
    <source>
        <dbReference type="Proteomes" id="UP000268048"/>
    </source>
</evidence>
<protein>
    <recommendedName>
        <fullName evidence="1">TnsA endonuclease N-terminal domain-containing protein</fullName>
    </recommendedName>
</protein>
<evidence type="ECO:0000313" key="2">
    <source>
        <dbReference type="EMBL" id="AZE45716.1"/>
    </source>
</evidence>
<reference evidence="2 3" key="1">
    <citation type="submission" date="2018-03" db="EMBL/GenBank/DDBJ databases">
        <title>Diversity of phytobeneficial traits revealed by whole-genome analysis of worldwide-isolated phenazine-producing Pseudomonas spp.</title>
        <authorList>
            <person name="Biessy A."/>
            <person name="Novinscak A."/>
            <person name="Blom J."/>
            <person name="Leger G."/>
            <person name="Thomashow L.S."/>
            <person name="Cazorla F.M."/>
            <person name="Josic D."/>
            <person name="Filion M."/>
        </authorList>
    </citation>
    <scope>NUCLEOTIDE SEQUENCE [LARGE SCALE GENOMIC DNA]</scope>
    <source>
        <strain evidence="2 3">B25</strain>
    </source>
</reference>
<evidence type="ECO:0000259" key="1">
    <source>
        <dbReference type="Pfam" id="PF08722"/>
    </source>
</evidence>
<feature type="domain" description="TnsA endonuclease N-terminal" evidence="1">
    <location>
        <begin position="44"/>
        <end position="120"/>
    </location>
</feature>
<proteinExistence type="predicted"/>
<dbReference type="Pfam" id="PF08722">
    <property type="entry name" value="Tn7_TnsA-like_N"/>
    <property type="match status" value="1"/>
</dbReference>
<gene>
    <name evidence="2" type="ORF">C4K04_0005</name>
</gene>
<accession>A0A3G7THJ6</accession>
<dbReference type="InterPro" id="IPR014833">
    <property type="entry name" value="TnsA_N"/>
</dbReference>
<dbReference type="Proteomes" id="UP000268048">
    <property type="component" value="Chromosome"/>
</dbReference>
<dbReference type="AlphaFoldDB" id="A0A3G7THJ6"/>